<dbReference type="CDD" id="cd07715">
    <property type="entry name" value="TaR3-like_MBL-fold"/>
    <property type="match status" value="1"/>
</dbReference>
<dbReference type="RefSeq" id="WP_074640390.1">
    <property type="nucleotide sequence ID" value="NZ_FOFU01000001.1"/>
</dbReference>
<evidence type="ECO:0000313" key="3">
    <source>
        <dbReference type="Proteomes" id="UP000182360"/>
    </source>
</evidence>
<dbReference type="Proteomes" id="UP000182360">
    <property type="component" value="Unassembled WGS sequence"/>
</dbReference>
<dbReference type="SUPFAM" id="SSF56281">
    <property type="entry name" value="Metallo-hydrolase/oxidoreductase"/>
    <property type="match status" value="1"/>
</dbReference>
<reference evidence="2 3" key="1">
    <citation type="submission" date="2016-10" db="EMBL/GenBank/DDBJ databases">
        <authorList>
            <person name="de Groot N.N."/>
        </authorList>
    </citation>
    <scope>NUCLEOTIDE SEQUENCE [LARGE SCALE GENOMIC DNA]</scope>
    <source>
        <strain evidence="2 3">B25</strain>
    </source>
</reference>
<feature type="domain" description="Metallo-beta-lactamase" evidence="1">
    <location>
        <begin position="61"/>
        <end position="242"/>
    </location>
</feature>
<evidence type="ECO:0000259" key="1">
    <source>
        <dbReference type="SMART" id="SM00849"/>
    </source>
</evidence>
<dbReference type="Pfam" id="PF12706">
    <property type="entry name" value="Lactamase_B_2"/>
    <property type="match status" value="1"/>
</dbReference>
<dbReference type="OrthoDB" id="9800940at2"/>
<dbReference type="InterPro" id="IPR036866">
    <property type="entry name" value="RibonucZ/Hydroxyglut_hydro"/>
</dbReference>
<protein>
    <submittedName>
        <fullName evidence="2">Phosphoribosyl 1,2-cyclic phosphodiesterase</fullName>
    </submittedName>
</protein>
<accession>A0A1H9AMR3</accession>
<dbReference type="PANTHER" id="PTHR42663">
    <property type="entry name" value="HYDROLASE C777.06C-RELATED-RELATED"/>
    <property type="match status" value="1"/>
</dbReference>
<dbReference type="EMBL" id="FOFU01000001">
    <property type="protein sequence ID" value="SEP78112.1"/>
    <property type="molecule type" value="Genomic_DNA"/>
</dbReference>
<organism evidence="2 3">
    <name type="scientific">Treponema bryantii</name>
    <dbReference type="NCBI Taxonomy" id="163"/>
    <lineage>
        <taxon>Bacteria</taxon>
        <taxon>Pseudomonadati</taxon>
        <taxon>Spirochaetota</taxon>
        <taxon>Spirochaetia</taxon>
        <taxon>Spirochaetales</taxon>
        <taxon>Treponemataceae</taxon>
        <taxon>Treponema</taxon>
    </lineage>
</organism>
<sequence length="310" mass="35861">MQIYFWGVRGSVPTPLSPQQVQSKIMAAIQRAKPEDLVNAETRAKFVSSLPSWIFGTAGGNTACVELVNNDTHIILDAGTGLRAMGKARTCPSNYHLFFSHFHWDHIQGFPFFDHAYNPKCHFEVYSHFDDADEYFWDQVAEPYSPPTVGKTLARDIHFTRIYEDEEFNIDGIKINSHKMRHPGDSYAFSFENNGKKFVYATDVELKSTDYQGKNEGEAVFKNADVIIIDSQYTVEEVYRKENWGHSSFCYAIDFAVYWNIKKVYLFHHEPVYDDKKLNSILEAARWYAQYINHSDIEIFLAKESQEIDL</sequence>
<dbReference type="STRING" id="163.SAMN04487775_104211"/>
<dbReference type="Gene3D" id="3.60.15.10">
    <property type="entry name" value="Ribonuclease Z/Hydroxyacylglutathione hydrolase-like"/>
    <property type="match status" value="1"/>
</dbReference>
<dbReference type="PANTHER" id="PTHR42663:SF4">
    <property type="entry name" value="SLL1036 PROTEIN"/>
    <property type="match status" value="1"/>
</dbReference>
<keyword evidence="3" id="KW-1185">Reference proteome</keyword>
<gene>
    <name evidence="2" type="ORF">SAMN04487977_101400</name>
</gene>
<dbReference type="AlphaFoldDB" id="A0A1H9AMR3"/>
<name>A0A1H9AMR3_9SPIR</name>
<dbReference type="SMART" id="SM00849">
    <property type="entry name" value="Lactamase_B"/>
    <property type="match status" value="1"/>
</dbReference>
<evidence type="ECO:0000313" key="2">
    <source>
        <dbReference type="EMBL" id="SEP78112.1"/>
    </source>
</evidence>
<dbReference type="InterPro" id="IPR001279">
    <property type="entry name" value="Metallo-B-lactamas"/>
</dbReference>
<proteinExistence type="predicted"/>